<evidence type="ECO:0000313" key="2">
    <source>
        <dbReference type="Proteomes" id="UP000664164"/>
    </source>
</evidence>
<name>A0A939HKB5_9MICC</name>
<protein>
    <submittedName>
        <fullName evidence="1">Uncharacterized protein</fullName>
    </submittedName>
</protein>
<dbReference type="RefSeq" id="WP_207617458.1">
    <property type="nucleotide sequence ID" value="NZ_JAFNLL010000050.1"/>
</dbReference>
<dbReference type="EMBL" id="JAFNLL010000050">
    <property type="protein sequence ID" value="MBO1269602.1"/>
    <property type="molecule type" value="Genomic_DNA"/>
</dbReference>
<sequence length="46" mass="5136">MTTYTRPSECTRCVPVETLTSDSGLSWTIESAHQPTCPNIRKDHGK</sequence>
<evidence type="ECO:0000313" key="1">
    <source>
        <dbReference type="EMBL" id="MBO1269602.1"/>
    </source>
</evidence>
<accession>A0A939HKB5</accession>
<organism evidence="1 2">
    <name type="scientific">Arthrobacter cavernae</name>
    <dbReference type="NCBI Taxonomy" id="2817681"/>
    <lineage>
        <taxon>Bacteria</taxon>
        <taxon>Bacillati</taxon>
        <taxon>Actinomycetota</taxon>
        <taxon>Actinomycetes</taxon>
        <taxon>Micrococcales</taxon>
        <taxon>Micrococcaceae</taxon>
        <taxon>Arthrobacter</taxon>
    </lineage>
</organism>
<dbReference type="Proteomes" id="UP000664164">
    <property type="component" value="Unassembled WGS sequence"/>
</dbReference>
<gene>
    <name evidence="1" type="ORF">J1902_16800</name>
</gene>
<dbReference type="AlphaFoldDB" id="A0A939HKB5"/>
<reference evidence="1" key="1">
    <citation type="submission" date="2021-03" db="EMBL/GenBank/DDBJ databases">
        <title>A new species, PO-11, isolated from a karst cave deposit.</title>
        <authorList>
            <person name="Zhaoxiaoyong W."/>
        </authorList>
    </citation>
    <scope>NUCLEOTIDE SEQUENCE</scope>
    <source>
        <strain evidence="1">PO-11</strain>
    </source>
</reference>
<proteinExistence type="predicted"/>
<keyword evidence="2" id="KW-1185">Reference proteome</keyword>
<comment type="caution">
    <text evidence="1">The sequence shown here is derived from an EMBL/GenBank/DDBJ whole genome shotgun (WGS) entry which is preliminary data.</text>
</comment>